<dbReference type="SUPFAM" id="SSF50447">
    <property type="entry name" value="Translation proteins"/>
    <property type="match status" value="1"/>
</dbReference>
<feature type="compositionally biased region" description="Low complexity" evidence="9">
    <location>
        <begin position="592"/>
        <end position="603"/>
    </location>
</feature>
<evidence type="ECO:0000256" key="8">
    <source>
        <dbReference type="ARBA" id="ARBA00023242"/>
    </source>
</evidence>
<evidence type="ECO:0000256" key="4">
    <source>
        <dbReference type="ARBA" id="ARBA00022517"/>
    </source>
</evidence>
<feature type="compositionally biased region" description="Pro residues" evidence="9">
    <location>
        <begin position="610"/>
        <end position="631"/>
    </location>
</feature>
<accession>A0ABR4DC60</accession>
<feature type="compositionally biased region" description="Polar residues" evidence="9">
    <location>
        <begin position="97"/>
        <end position="115"/>
    </location>
</feature>
<feature type="compositionally biased region" description="Pro residues" evidence="9">
    <location>
        <begin position="558"/>
        <end position="569"/>
    </location>
</feature>
<feature type="compositionally biased region" description="Basic residues" evidence="9">
    <location>
        <begin position="365"/>
        <end position="376"/>
    </location>
</feature>
<comment type="similarity">
    <text evidence="2">Belongs to the NAF1 family.</text>
</comment>
<feature type="compositionally biased region" description="Low complexity" evidence="9">
    <location>
        <begin position="385"/>
        <end position="394"/>
    </location>
</feature>
<evidence type="ECO:0000256" key="2">
    <source>
        <dbReference type="ARBA" id="ARBA00009801"/>
    </source>
</evidence>
<dbReference type="PANTHER" id="PTHR31633">
    <property type="entry name" value="H/ACA RIBONUCLEOPROTEIN COMPLEX NON-CORE SUBUNIT NAF1"/>
    <property type="match status" value="1"/>
</dbReference>
<dbReference type="EMBL" id="JAZGUE010000004">
    <property type="protein sequence ID" value="KAL2267224.1"/>
    <property type="molecule type" value="Genomic_DNA"/>
</dbReference>
<feature type="compositionally biased region" description="Polar residues" evidence="9">
    <location>
        <begin position="538"/>
        <end position="550"/>
    </location>
</feature>
<feature type="compositionally biased region" description="Basic and acidic residues" evidence="9">
    <location>
        <begin position="453"/>
        <end position="474"/>
    </location>
</feature>
<protein>
    <recommendedName>
        <fullName evidence="3">H/ACA ribonucleoprotein complex non-core subunit NAF1</fullName>
    </recommendedName>
</protein>
<name>A0ABR4DC60_9PEZI</name>
<feature type="compositionally biased region" description="Basic and acidic residues" evidence="9">
    <location>
        <begin position="39"/>
        <end position="58"/>
    </location>
</feature>
<dbReference type="GeneID" id="98125642"/>
<feature type="compositionally biased region" description="Pro residues" evidence="9">
    <location>
        <begin position="524"/>
        <end position="533"/>
    </location>
</feature>
<keyword evidence="5" id="KW-0698">rRNA processing</keyword>
<evidence type="ECO:0000256" key="7">
    <source>
        <dbReference type="ARBA" id="ARBA00022884"/>
    </source>
</evidence>
<proteinExistence type="inferred from homology"/>
<evidence type="ECO:0000256" key="6">
    <source>
        <dbReference type="ARBA" id="ARBA00022553"/>
    </source>
</evidence>
<evidence type="ECO:0000313" key="11">
    <source>
        <dbReference type="Proteomes" id="UP001600064"/>
    </source>
</evidence>
<evidence type="ECO:0000256" key="9">
    <source>
        <dbReference type="SAM" id="MobiDB-lite"/>
    </source>
</evidence>
<feature type="compositionally biased region" description="Acidic residues" evidence="9">
    <location>
        <begin position="346"/>
        <end position="359"/>
    </location>
</feature>
<feature type="compositionally biased region" description="Acidic residues" evidence="9">
    <location>
        <begin position="145"/>
        <end position="157"/>
    </location>
</feature>
<reference evidence="10 11" key="1">
    <citation type="journal article" date="2024" name="Commun. Biol.">
        <title>Comparative genomic analysis of thermophilic fungi reveals convergent evolutionary adaptations and gene losses.</title>
        <authorList>
            <person name="Steindorff A.S."/>
            <person name="Aguilar-Pontes M.V."/>
            <person name="Robinson A.J."/>
            <person name="Andreopoulos B."/>
            <person name="LaButti K."/>
            <person name="Kuo A."/>
            <person name="Mondo S."/>
            <person name="Riley R."/>
            <person name="Otillar R."/>
            <person name="Haridas S."/>
            <person name="Lipzen A."/>
            <person name="Grimwood J."/>
            <person name="Schmutz J."/>
            <person name="Clum A."/>
            <person name="Reid I.D."/>
            <person name="Moisan M.C."/>
            <person name="Butler G."/>
            <person name="Nguyen T.T.M."/>
            <person name="Dewar K."/>
            <person name="Conant G."/>
            <person name="Drula E."/>
            <person name="Henrissat B."/>
            <person name="Hansel C."/>
            <person name="Singer S."/>
            <person name="Hutchinson M.I."/>
            <person name="de Vries R.P."/>
            <person name="Natvig D.O."/>
            <person name="Powell A.J."/>
            <person name="Tsang A."/>
            <person name="Grigoriev I.V."/>
        </authorList>
    </citation>
    <scope>NUCLEOTIDE SEQUENCE [LARGE SCALE GENOMIC DNA]</scope>
    <source>
        <strain evidence="10 11">ATCC 22073</strain>
    </source>
</reference>
<feature type="region of interest" description="Disordered" evidence="9">
    <location>
        <begin position="336"/>
        <end position="662"/>
    </location>
</feature>
<evidence type="ECO:0000256" key="1">
    <source>
        <dbReference type="ARBA" id="ARBA00004123"/>
    </source>
</evidence>
<keyword evidence="4" id="KW-0690">Ribosome biogenesis</keyword>
<dbReference type="Pfam" id="PF04410">
    <property type="entry name" value="Gar1"/>
    <property type="match status" value="1"/>
</dbReference>
<evidence type="ECO:0000256" key="3">
    <source>
        <dbReference type="ARBA" id="ARBA00021438"/>
    </source>
</evidence>
<keyword evidence="7" id="KW-0694">RNA-binding</keyword>
<comment type="caution">
    <text evidence="10">The sequence shown here is derived from an EMBL/GenBank/DDBJ whole genome shotgun (WGS) entry which is preliminary data.</text>
</comment>
<evidence type="ECO:0000313" key="10">
    <source>
        <dbReference type="EMBL" id="KAL2267224.1"/>
    </source>
</evidence>
<dbReference type="PANTHER" id="PTHR31633:SF1">
    <property type="entry name" value="H_ACA RIBONUCLEOPROTEIN COMPLEX NON-CORE SUBUNIT NAF1"/>
    <property type="match status" value="1"/>
</dbReference>
<feature type="compositionally biased region" description="Low complexity" evidence="9">
    <location>
        <begin position="632"/>
        <end position="643"/>
    </location>
</feature>
<dbReference type="Proteomes" id="UP001600064">
    <property type="component" value="Unassembled WGS sequence"/>
</dbReference>
<feature type="region of interest" description="Disordered" evidence="9">
    <location>
        <begin position="200"/>
        <end position="219"/>
    </location>
</feature>
<sequence>MAGTSQEQIPGLGHARPNESLPQKNFSPDSILATLEPATDDKKQEPCKSAAEEAKGELSDTSTLDGTTVPGGTMPDAASTMVAALDIAEQPAANANDAPQSTANGEGGAQDQTMTDAVAGDDNQAMDLDGGGGAGAENPPAADQDGQDGGEGPEWEVDSSPYESSSESSSDSDSDDDSEAGSGYPLLSLEETARILMQSDLNADDEAKGPAGAPRTKNEMEEEALPIPDVTITPDMPIERLGEIQFVVENTLVIKSSQPGKEKVLDMGSVLCKEDRAVIGALADIIGNVESPMYTVLYKDDSKIKELGITAGMPVFYSVQHANYVFTQPLREVKGTDASNLHDEEVGPEEMEFSDDEKEAEYKRALKMKKQAKQAGKKADRARSGFAKNDNAAAKGGGSGDALKYDDDDDNDEPYKPLPRPQSFSQAGPGNAGYGGSFASSGGGRGHGRRGHAYRDHDGGQGRGDFRGRNNHRDRGPHHGGRGRGSSGASQGPPAYGPPLPPGFVRDNDVSYPPRGGQPYAPHAAPPQPPLPAPAATGTISLNATTPGWSQGQGQQPYPYPPAPVPPYQQPAGYAPQQTGYAQAYAPPPAPAHGWPAPAAPAAGYGGYQPPAPQGYPQPAPQPPYPPPPPQQQQQYQQQQPQQYWPPPPQGHSGYHQPPPRQ</sequence>
<comment type="subcellular location">
    <subcellularLocation>
        <location evidence="1">Nucleus</location>
    </subcellularLocation>
</comment>
<keyword evidence="11" id="KW-1185">Reference proteome</keyword>
<dbReference type="InterPro" id="IPR038664">
    <property type="entry name" value="Gar1/Naf1_Cbf5-bd_sf"/>
</dbReference>
<feature type="region of interest" description="Disordered" evidence="9">
    <location>
        <begin position="1"/>
        <end position="184"/>
    </location>
</feature>
<dbReference type="InterPro" id="IPR009000">
    <property type="entry name" value="Transl_B-barrel_sf"/>
</dbReference>
<feature type="compositionally biased region" description="Low complexity" evidence="9">
    <location>
        <begin position="158"/>
        <end position="169"/>
    </location>
</feature>
<gene>
    <name evidence="10" type="ORF">VTJ83DRAFT_4501</name>
</gene>
<keyword evidence="6" id="KW-0597">Phosphoprotein</keyword>
<dbReference type="InterPro" id="IPR040309">
    <property type="entry name" value="Naf1"/>
</dbReference>
<feature type="compositionally biased region" description="Acidic residues" evidence="9">
    <location>
        <begin position="170"/>
        <end position="179"/>
    </location>
</feature>
<dbReference type="Gene3D" id="2.40.10.230">
    <property type="entry name" value="Probable tRNA pseudouridine synthase domain"/>
    <property type="match status" value="1"/>
</dbReference>
<keyword evidence="8" id="KW-0539">Nucleus</keyword>
<feature type="compositionally biased region" description="Basic and acidic residues" evidence="9">
    <location>
        <begin position="336"/>
        <end position="345"/>
    </location>
</feature>
<feature type="compositionally biased region" description="Gly residues" evidence="9">
    <location>
        <begin position="430"/>
        <end position="445"/>
    </location>
</feature>
<evidence type="ECO:0000256" key="5">
    <source>
        <dbReference type="ARBA" id="ARBA00022552"/>
    </source>
</evidence>
<dbReference type="RefSeq" id="XP_070865951.1">
    <property type="nucleotide sequence ID" value="XM_071010998.1"/>
</dbReference>
<dbReference type="InterPro" id="IPR007504">
    <property type="entry name" value="H/ACA_rnp_Gar1/Naf1"/>
</dbReference>
<feature type="compositionally biased region" description="Low complexity" evidence="9">
    <location>
        <begin position="570"/>
        <end position="585"/>
    </location>
</feature>
<organism evidence="10 11">
    <name type="scientific">Remersonia thermophila</name>
    <dbReference type="NCBI Taxonomy" id="72144"/>
    <lineage>
        <taxon>Eukaryota</taxon>
        <taxon>Fungi</taxon>
        <taxon>Dikarya</taxon>
        <taxon>Ascomycota</taxon>
        <taxon>Pezizomycotina</taxon>
        <taxon>Sordariomycetes</taxon>
        <taxon>Sordariomycetidae</taxon>
        <taxon>Sordariales</taxon>
        <taxon>Sordariales incertae sedis</taxon>
        <taxon>Remersonia</taxon>
    </lineage>
</organism>